<dbReference type="RefSeq" id="WP_145075594.1">
    <property type="nucleotide sequence ID" value="NZ_CP036298.1"/>
</dbReference>
<dbReference type="EMBL" id="CP036298">
    <property type="protein sequence ID" value="QDV23078.1"/>
    <property type="molecule type" value="Genomic_DNA"/>
</dbReference>
<dbReference type="Pfam" id="PF00595">
    <property type="entry name" value="PDZ"/>
    <property type="match status" value="1"/>
</dbReference>
<accession>A0A518G3A9</accession>
<dbReference type="AlphaFoldDB" id="A0A518G3A9"/>
<evidence type="ECO:0000313" key="3">
    <source>
        <dbReference type="Proteomes" id="UP000318017"/>
    </source>
</evidence>
<proteinExistence type="predicted"/>
<dbReference type="InterPro" id="IPR036034">
    <property type="entry name" value="PDZ_sf"/>
</dbReference>
<dbReference type="OrthoDB" id="7296822at2"/>
<evidence type="ECO:0000259" key="1">
    <source>
        <dbReference type="Pfam" id="PF00595"/>
    </source>
</evidence>
<dbReference type="InterPro" id="IPR001478">
    <property type="entry name" value="PDZ"/>
</dbReference>
<feature type="domain" description="PDZ" evidence="1">
    <location>
        <begin position="126"/>
        <end position="157"/>
    </location>
</feature>
<gene>
    <name evidence="2" type="ORF">Q31a_13730</name>
</gene>
<protein>
    <recommendedName>
        <fullName evidence="1">PDZ domain-containing protein</fullName>
    </recommendedName>
</protein>
<dbReference type="Proteomes" id="UP000318017">
    <property type="component" value="Chromosome"/>
</dbReference>
<name>A0A518G3A9_9BACT</name>
<keyword evidence="3" id="KW-1185">Reference proteome</keyword>
<organism evidence="2 3">
    <name type="scientific">Aureliella helgolandensis</name>
    <dbReference type="NCBI Taxonomy" id="2527968"/>
    <lineage>
        <taxon>Bacteria</taxon>
        <taxon>Pseudomonadati</taxon>
        <taxon>Planctomycetota</taxon>
        <taxon>Planctomycetia</taxon>
        <taxon>Pirellulales</taxon>
        <taxon>Pirellulaceae</taxon>
        <taxon>Aureliella</taxon>
    </lineage>
</organism>
<dbReference type="SUPFAM" id="SSF50156">
    <property type="entry name" value="PDZ domain-like"/>
    <property type="match status" value="1"/>
</dbReference>
<reference evidence="2 3" key="1">
    <citation type="submission" date="2019-02" db="EMBL/GenBank/DDBJ databases">
        <title>Deep-cultivation of Planctomycetes and their phenomic and genomic characterization uncovers novel biology.</title>
        <authorList>
            <person name="Wiegand S."/>
            <person name="Jogler M."/>
            <person name="Boedeker C."/>
            <person name="Pinto D."/>
            <person name="Vollmers J."/>
            <person name="Rivas-Marin E."/>
            <person name="Kohn T."/>
            <person name="Peeters S.H."/>
            <person name="Heuer A."/>
            <person name="Rast P."/>
            <person name="Oberbeckmann S."/>
            <person name="Bunk B."/>
            <person name="Jeske O."/>
            <person name="Meyerdierks A."/>
            <person name="Storesund J.E."/>
            <person name="Kallscheuer N."/>
            <person name="Luecker S."/>
            <person name="Lage O.M."/>
            <person name="Pohl T."/>
            <person name="Merkel B.J."/>
            <person name="Hornburger P."/>
            <person name="Mueller R.-W."/>
            <person name="Bruemmer F."/>
            <person name="Labrenz M."/>
            <person name="Spormann A.M."/>
            <person name="Op den Camp H."/>
            <person name="Overmann J."/>
            <person name="Amann R."/>
            <person name="Jetten M.S.M."/>
            <person name="Mascher T."/>
            <person name="Medema M.H."/>
            <person name="Devos D.P."/>
            <person name="Kaster A.-K."/>
            <person name="Ovreas L."/>
            <person name="Rohde M."/>
            <person name="Galperin M.Y."/>
            <person name="Jogler C."/>
        </authorList>
    </citation>
    <scope>NUCLEOTIDE SEQUENCE [LARGE SCALE GENOMIC DNA]</scope>
    <source>
        <strain evidence="2 3">Q31a</strain>
    </source>
</reference>
<evidence type="ECO:0000313" key="2">
    <source>
        <dbReference type="EMBL" id="QDV23078.1"/>
    </source>
</evidence>
<sequence length="199" mass="22010">MNGFAFGKLGIAALVLLTNSTQGRPAEPTHRAQSAERLLAVGIRAERAEDGSVLRFTVPCEWKGNRRDLDQLQIYCRSHAPSVRITFIGPVITLERMRQFQVALPDAWLEHLPAVGLGIVFLDEMHDSRLVVSKVSPNTSAELAGLEKGDLILGIGDYRWPEADSQDSFRFAMRKQIPGGHSSVIVKRTGKIITLPVVW</sequence>
<dbReference type="KEGG" id="ahel:Q31a_13730"/>
<dbReference type="Gene3D" id="2.30.42.10">
    <property type="match status" value="1"/>
</dbReference>